<evidence type="ECO:0000256" key="5">
    <source>
        <dbReference type="ARBA" id="ARBA00022490"/>
    </source>
</evidence>
<protein>
    <recommendedName>
        <fullName evidence="4">thiopurine S-methyltransferase</fullName>
        <ecNumber evidence="4">2.1.1.67</ecNumber>
    </recommendedName>
</protein>
<dbReference type="GO" id="GO:0005737">
    <property type="term" value="C:cytoplasm"/>
    <property type="evidence" value="ECO:0007669"/>
    <property type="project" value="UniProtKB-SubCell"/>
</dbReference>
<reference evidence="9" key="1">
    <citation type="submission" date="2022-08" db="UniProtKB">
        <authorList>
            <consortium name="EnsemblMetazoa"/>
        </authorList>
    </citation>
    <scope>IDENTIFICATION</scope>
    <source>
        <strain evidence="9">05x7-T-G4-1.051#20</strain>
    </source>
</reference>
<evidence type="ECO:0000256" key="6">
    <source>
        <dbReference type="ARBA" id="ARBA00022603"/>
    </source>
</evidence>
<name>A0A8W8KM52_MAGGI</name>
<comment type="similarity">
    <text evidence="3">Belongs to the class I-like SAM-binding methyltransferase superfamily. TPMT family.</text>
</comment>
<comment type="catalytic activity">
    <reaction evidence="1">
        <text>S-adenosyl-L-methionine + a thiopurine = S-adenosyl-L-homocysteine + a thiopurine S-methylether.</text>
        <dbReference type="EC" id="2.1.1.67"/>
    </reaction>
</comment>
<dbReference type="GO" id="GO:0032259">
    <property type="term" value="P:methylation"/>
    <property type="evidence" value="ECO:0007669"/>
    <property type="project" value="UniProtKB-KW"/>
</dbReference>
<sequence length="464" mass="54009">MAENQFTEVSPEFWQKRWEERKIGFHRSHVDSLLEKHLDKLVDGRQNIKVFFPLCGKTLDMKCLWEHGHTVVGVEAARPALEEFFEEQSIKYTASDLPDGLGSLLTSEDGRIKLYCCDLFKFNSDLEGSMNAVWDRGSLVAINREDRQRYVKLITSLLAPDCRYLVETLEFDETKFPGPPFCVSEQQFYDLFGEKFNIMKLDRKDSLEEKHRSWGLDKNSHALDLNIIQLHICTHLSSTARMSDSGCDWIKAWETNDIGFHQQNVNQGLLSHADQMINGRENIKIFLPLCGKTVDMKWLWDKGHTVVGVDIARKAFEDFFKEQTISYSVRPLPNGEGEIFTSDDNKIKLYCCDLFKFNSSFDGQYEAIWDRGSLVAIDKSDRHRYAELMKSLMTKDCRYLLETLEYDETKFKGPPYFISQQNIKEFFGNTLQMCFLENKEIFSEEFTKWGIDSLFINMNLLSLK</sequence>
<evidence type="ECO:0000256" key="4">
    <source>
        <dbReference type="ARBA" id="ARBA00011905"/>
    </source>
</evidence>
<keyword evidence="8" id="KW-0949">S-adenosyl-L-methionine</keyword>
<dbReference type="EC" id="2.1.1.67" evidence="4"/>
<dbReference type="PANTHER" id="PTHR10259:SF11">
    <property type="entry name" value="THIOPURINE S-METHYLTRANSFERASE"/>
    <property type="match status" value="1"/>
</dbReference>
<organism evidence="9 10">
    <name type="scientific">Magallana gigas</name>
    <name type="common">Pacific oyster</name>
    <name type="synonym">Crassostrea gigas</name>
    <dbReference type="NCBI Taxonomy" id="29159"/>
    <lineage>
        <taxon>Eukaryota</taxon>
        <taxon>Metazoa</taxon>
        <taxon>Spiralia</taxon>
        <taxon>Lophotrochozoa</taxon>
        <taxon>Mollusca</taxon>
        <taxon>Bivalvia</taxon>
        <taxon>Autobranchia</taxon>
        <taxon>Pteriomorphia</taxon>
        <taxon>Ostreida</taxon>
        <taxon>Ostreoidea</taxon>
        <taxon>Ostreidae</taxon>
        <taxon>Magallana</taxon>
    </lineage>
</organism>
<evidence type="ECO:0000256" key="7">
    <source>
        <dbReference type="ARBA" id="ARBA00022679"/>
    </source>
</evidence>
<dbReference type="GO" id="GO:0008119">
    <property type="term" value="F:thiopurine S-methyltransferase activity"/>
    <property type="evidence" value="ECO:0007669"/>
    <property type="project" value="UniProtKB-EC"/>
</dbReference>
<accession>A0A8W8KM52</accession>
<dbReference type="PROSITE" id="PS51585">
    <property type="entry name" value="SAM_MT_TPMT"/>
    <property type="match status" value="2"/>
</dbReference>
<dbReference type="AlphaFoldDB" id="A0A8W8KM52"/>
<dbReference type="Pfam" id="PF05724">
    <property type="entry name" value="TPMT"/>
    <property type="match status" value="2"/>
</dbReference>
<dbReference type="EnsemblMetazoa" id="G2420.4">
    <property type="protein sequence ID" value="G2420.4:cds"/>
    <property type="gene ID" value="G2420"/>
</dbReference>
<comment type="subcellular location">
    <subcellularLocation>
        <location evidence="2">Cytoplasm</location>
    </subcellularLocation>
</comment>
<evidence type="ECO:0000256" key="3">
    <source>
        <dbReference type="ARBA" id="ARBA00008145"/>
    </source>
</evidence>
<dbReference type="Proteomes" id="UP000005408">
    <property type="component" value="Unassembled WGS sequence"/>
</dbReference>
<keyword evidence="5" id="KW-0963">Cytoplasm</keyword>
<keyword evidence="6" id="KW-0489">Methyltransferase</keyword>
<keyword evidence="7" id="KW-0808">Transferase</keyword>
<dbReference type="PANTHER" id="PTHR10259">
    <property type="entry name" value="THIOPURINE S-METHYLTRANSFERASE"/>
    <property type="match status" value="1"/>
</dbReference>
<evidence type="ECO:0000256" key="8">
    <source>
        <dbReference type="ARBA" id="ARBA00022691"/>
    </source>
</evidence>
<dbReference type="SUPFAM" id="SSF53335">
    <property type="entry name" value="S-adenosyl-L-methionine-dependent methyltransferases"/>
    <property type="match status" value="2"/>
</dbReference>
<evidence type="ECO:0000256" key="2">
    <source>
        <dbReference type="ARBA" id="ARBA00004496"/>
    </source>
</evidence>
<keyword evidence="10" id="KW-1185">Reference proteome</keyword>
<evidence type="ECO:0000313" key="9">
    <source>
        <dbReference type="EnsemblMetazoa" id="G2420.4:cds"/>
    </source>
</evidence>
<proteinExistence type="inferred from homology"/>
<evidence type="ECO:0000313" key="10">
    <source>
        <dbReference type="Proteomes" id="UP000005408"/>
    </source>
</evidence>
<dbReference type="InterPro" id="IPR008854">
    <property type="entry name" value="TPMT"/>
</dbReference>
<evidence type="ECO:0000256" key="1">
    <source>
        <dbReference type="ARBA" id="ARBA00000903"/>
    </source>
</evidence>
<dbReference type="Gene3D" id="3.40.50.150">
    <property type="entry name" value="Vaccinia Virus protein VP39"/>
    <property type="match status" value="2"/>
</dbReference>
<dbReference type="InterPro" id="IPR029063">
    <property type="entry name" value="SAM-dependent_MTases_sf"/>
</dbReference>
<dbReference type="FunFam" id="3.40.50.150:FF:000101">
    <property type="entry name" value="Thiopurine S-methyltransferase"/>
    <property type="match status" value="2"/>
</dbReference>